<sequence>MEALTRVLAQSPEWSTRSIIALLVTALAYIITIAHRPPSRSRDDRSTPKPLTTGYYYPSFLSTWRFFNNRHGFYNEGVAASSTGNFSHSVGPHHLIGLSRSAGREAFFHRREMEMVEGFTVFFPTVDPSQIEPSTGWQGYQINAHIMRTMRTENIRRSLSSMLAFAADAVAAHCGTSSLVDPFDVADRLVFQFTMSAAGFDDLRAGSPLLAVLGPALLRKIEGSTSAGRVLVPWLRTPGYRRRVTAIRELAGYLGDAYLMATLFAAQINTPLMAAWLLVYLSRNAHWMTQVRTELDAVLSRYRSSPQETPLHILQRIPLETWESDLPVLELCLRECIRMHLTATTYRRNCSDREIPIGETGEVIPGGAYAFYILGEAHANPAVYSDHGTWDPARFSPGRAEDKGAPLAFLGWGAGRHACCESMLAKIEVAVVVASFVATFDLMLCDQLGRPMDRVPKANRDSKSAHPPGEEVRLRCCARS</sequence>
<evidence type="ECO:0000256" key="4">
    <source>
        <dbReference type="ARBA" id="ARBA00022723"/>
    </source>
</evidence>
<protein>
    <submittedName>
        <fullName evidence="10">Cytochrome P450</fullName>
    </submittedName>
</protein>
<evidence type="ECO:0000256" key="9">
    <source>
        <dbReference type="SAM" id="Phobius"/>
    </source>
</evidence>
<dbReference type="GO" id="GO:0004497">
    <property type="term" value="F:monooxygenase activity"/>
    <property type="evidence" value="ECO:0007669"/>
    <property type="project" value="UniProtKB-KW"/>
</dbReference>
<evidence type="ECO:0000313" key="11">
    <source>
        <dbReference type="Proteomes" id="UP000234585"/>
    </source>
</evidence>
<dbReference type="PRINTS" id="PR00465">
    <property type="entry name" value="EP450IV"/>
</dbReference>
<dbReference type="STRING" id="41067.A0A2I2FFM3"/>
<keyword evidence="7" id="KW-0503">Monooxygenase</keyword>
<organism evidence="10 11">
    <name type="scientific">Aspergillus candidus</name>
    <dbReference type="NCBI Taxonomy" id="41067"/>
    <lineage>
        <taxon>Eukaryota</taxon>
        <taxon>Fungi</taxon>
        <taxon>Dikarya</taxon>
        <taxon>Ascomycota</taxon>
        <taxon>Pezizomycotina</taxon>
        <taxon>Eurotiomycetes</taxon>
        <taxon>Eurotiomycetidae</taxon>
        <taxon>Eurotiales</taxon>
        <taxon>Aspergillaceae</taxon>
        <taxon>Aspergillus</taxon>
        <taxon>Aspergillus subgen. Circumdati</taxon>
    </lineage>
</organism>
<feature type="transmembrane region" description="Helical" evidence="9">
    <location>
        <begin position="14"/>
        <end position="35"/>
    </location>
</feature>
<evidence type="ECO:0000256" key="6">
    <source>
        <dbReference type="ARBA" id="ARBA00023004"/>
    </source>
</evidence>
<keyword evidence="3 8" id="KW-0349">Heme</keyword>
<name>A0A2I2FFM3_ASPCN</name>
<comment type="cofactor">
    <cofactor evidence="1 8">
        <name>heme</name>
        <dbReference type="ChEBI" id="CHEBI:30413"/>
    </cofactor>
</comment>
<dbReference type="GO" id="GO:0020037">
    <property type="term" value="F:heme binding"/>
    <property type="evidence" value="ECO:0007669"/>
    <property type="project" value="InterPro"/>
</dbReference>
<dbReference type="PANTHER" id="PTHR24304">
    <property type="entry name" value="CYTOCHROME P450 FAMILY 7"/>
    <property type="match status" value="1"/>
</dbReference>
<evidence type="ECO:0000256" key="5">
    <source>
        <dbReference type="ARBA" id="ARBA00023002"/>
    </source>
</evidence>
<dbReference type="OrthoDB" id="1055148at2759"/>
<dbReference type="AlphaFoldDB" id="A0A2I2FFM3"/>
<proteinExistence type="inferred from homology"/>
<dbReference type="GO" id="GO:0016705">
    <property type="term" value="F:oxidoreductase activity, acting on paired donors, with incorporation or reduction of molecular oxygen"/>
    <property type="evidence" value="ECO:0007669"/>
    <property type="project" value="InterPro"/>
</dbReference>
<keyword evidence="4 8" id="KW-0479">Metal-binding</keyword>
<reference evidence="10 11" key="1">
    <citation type="submission" date="2017-12" db="EMBL/GenBank/DDBJ databases">
        <authorList>
            <consortium name="DOE Joint Genome Institute"/>
            <person name="Haridas S."/>
            <person name="Kjaerbolling I."/>
            <person name="Vesth T.C."/>
            <person name="Frisvad J.C."/>
            <person name="Nybo J.L."/>
            <person name="Theobald S."/>
            <person name="Kuo A."/>
            <person name="Bowyer P."/>
            <person name="Matsuda Y."/>
            <person name="Mondo S."/>
            <person name="Lyhne E.K."/>
            <person name="Kogle M.E."/>
            <person name="Clum A."/>
            <person name="Lipzen A."/>
            <person name="Salamov A."/>
            <person name="Ngan C.Y."/>
            <person name="Daum C."/>
            <person name="Chiniquy J."/>
            <person name="Barry K."/>
            <person name="LaButti K."/>
            <person name="Simmons B.A."/>
            <person name="Magnuson J.K."/>
            <person name="Mortensen U.H."/>
            <person name="Larsen T.O."/>
            <person name="Grigoriev I.V."/>
            <person name="Baker S.E."/>
            <person name="Andersen M.R."/>
            <person name="Nordberg H.P."/>
            <person name="Cantor M.N."/>
            <person name="Hua S.X."/>
        </authorList>
    </citation>
    <scope>NUCLEOTIDE SEQUENCE [LARGE SCALE GENOMIC DNA]</scope>
    <source>
        <strain evidence="10 11">CBS 102.13</strain>
    </source>
</reference>
<keyword evidence="9" id="KW-1133">Transmembrane helix</keyword>
<dbReference type="Proteomes" id="UP000234585">
    <property type="component" value="Unassembled WGS sequence"/>
</dbReference>
<dbReference type="InterPro" id="IPR002403">
    <property type="entry name" value="Cyt_P450_E_grp-IV"/>
</dbReference>
<evidence type="ECO:0000256" key="7">
    <source>
        <dbReference type="ARBA" id="ARBA00023033"/>
    </source>
</evidence>
<dbReference type="PANTHER" id="PTHR24304:SF2">
    <property type="entry name" value="24-HYDROXYCHOLESTEROL 7-ALPHA-HYDROXYLASE"/>
    <property type="match status" value="1"/>
</dbReference>
<evidence type="ECO:0000256" key="1">
    <source>
        <dbReference type="ARBA" id="ARBA00001971"/>
    </source>
</evidence>
<evidence type="ECO:0000256" key="8">
    <source>
        <dbReference type="PIRSR" id="PIRSR602403-1"/>
    </source>
</evidence>
<keyword evidence="9" id="KW-0812">Transmembrane</keyword>
<dbReference type="SUPFAM" id="SSF48264">
    <property type="entry name" value="Cytochrome P450"/>
    <property type="match status" value="1"/>
</dbReference>
<keyword evidence="11" id="KW-1185">Reference proteome</keyword>
<accession>A0A2I2FFM3</accession>
<keyword evidence="9" id="KW-0472">Membrane</keyword>
<dbReference type="InterPro" id="IPR036396">
    <property type="entry name" value="Cyt_P450_sf"/>
</dbReference>
<gene>
    <name evidence="10" type="ORF">BDW47DRAFT_116524</name>
</gene>
<dbReference type="GeneID" id="36522105"/>
<feature type="binding site" description="axial binding residue" evidence="8">
    <location>
        <position position="419"/>
    </location>
    <ligand>
        <name>heme</name>
        <dbReference type="ChEBI" id="CHEBI:30413"/>
    </ligand>
    <ligandPart>
        <name>Fe</name>
        <dbReference type="ChEBI" id="CHEBI:18248"/>
    </ligandPart>
</feature>
<dbReference type="GO" id="GO:0005506">
    <property type="term" value="F:iron ion binding"/>
    <property type="evidence" value="ECO:0007669"/>
    <property type="project" value="InterPro"/>
</dbReference>
<keyword evidence="5" id="KW-0560">Oxidoreductase</keyword>
<comment type="similarity">
    <text evidence="2">Belongs to the cytochrome P450 family.</text>
</comment>
<evidence type="ECO:0000256" key="3">
    <source>
        <dbReference type="ARBA" id="ARBA00022617"/>
    </source>
</evidence>
<dbReference type="Pfam" id="PF00067">
    <property type="entry name" value="p450"/>
    <property type="match status" value="1"/>
</dbReference>
<dbReference type="CDD" id="cd00302">
    <property type="entry name" value="cytochrome_P450"/>
    <property type="match status" value="1"/>
</dbReference>
<dbReference type="InterPro" id="IPR001128">
    <property type="entry name" value="Cyt_P450"/>
</dbReference>
<keyword evidence="6 8" id="KW-0408">Iron</keyword>
<evidence type="ECO:0000313" key="10">
    <source>
        <dbReference type="EMBL" id="PLB39442.1"/>
    </source>
</evidence>
<dbReference type="Gene3D" id="1.10.630.10">
    <property type="entry name" value="Cytochrome P450"/>
    <property type="match status" value="1"/>
</dbReference>
<dbReference type="RefSeq" id="XP_024673454.1">
    <property type="nucleotide sequence ID" value="XM_024814945.1"/>
</dbReference>
<dbReference type="InterPro" id="IPR050529">
    <property type="entry name" value="CYP450_sterol_14alpha_dmase"/>
</dbReference>
<evidence type="ECO:0000256" key="2">
    <source>
        <dbReference type="ARBA" id="ARBA00010617"/>
    </source>
</evidence>
<dbReference type="EMBL" id="KZ559129">
    <property type="protein sequence ID" value="PLB39442.1"/>
    <property type="molecule type" value="Genomic_DNA"/>
</dbReference>